<dbReference type="CDD" id="cd16376">
    <property type="entry name" value="Avd_like"/>
    <property type="match status" value="1"/>
</dbReference>
<sequence>MTHELVIYQKMYDLILYAYPIVNRFPKQQRFTLGQQIQNTMLDIQKSIIQANRQKNKAPILYQIDTDLEKLKFLIRLAKDLGFIDIKKYEHLGKQIAEVGRLLGGWLRKFSR</sequence>
<proteinExistence type="predicted"/>
<evidence type="ECO:0000259" key="1">
    <source>
        <dbReference type="Pfam" id="PF22296"/>
    </source>
</evidence>
<dbReference type="Proteomes" id="UP000321157">
    <property type="component" value="Unassembled WGS sequence"/>
</dbReference>
<dbReference type="InterPro" id="IPR055360">
    <property type="entry name" value="bAvd"/>
</dbReference>
<dbReference type="NCBIfam" id="NF033474">
    <property type="entry name" value="DivGenRetAVD"/>
    <property type="match status" value="1"/>
</dbReference>
<feature type="domain" description="bAvd-like" evidence="1">
    <location>
        <begin position="5"/>
        <end position="110"/>
    </location>
</feature>
<dbReference type="SUPFAM" id="SSF158446">
    <property type="entry name" value="IVS-encoded protein-like"/>
    <property type="match status" value="1"/>
</dbReference>
<reference evidence="2 3" key="1">
    <citation type="submission" date="2019-07" db="EMBL/GenBank/DDBJ databases">
        <title>Whole genome shotgun sequence of Aneurinibacillus danicus NBRC 102444.</title>
        <authorList>
            <person name="Hosoyama A."/>
            <person name="Uohara A."/>
            <person name="Ohji S."/>
            <person name="Ichikawa N."/>
        </authorList>
    </citation>
    <scope>NUCLEOTIDE SEQUENCE [LARGE SCALE GENOMIC DNA]</scope>
    <source>
        <strain evidence="2 3">NBRC 102444</strain>
    </source>
</reference>
<dbReference type="AlphaFoldDB" id="A0A511V4M5"/>
<name>A0A511V4M5_9BACL</name>
<dbReference type="OrthoDB" id="9798541at2"/>
<comment type="caution">
    <text evidence="2">The sequence shown here is derived from an EMBL/GenBank/DDBJ whole genome shotgun (WGS) entry which is preliminary data.</text>
</comment>
<dbReference type="EMBL" id="BJXX01000056">
    <property type="protein sequence ID" value="GEN33870.1"/>
    <property type="molecule type" value="Genomic_DNA"/>
</dbReference>
<dbReference type="NCBIfam" id="TIGR02436">
    <property type="entry name" value="four helix bundle protein"/>
    <property type="match status" value="1"/>
</dbReference>
<dbReference type="Gene3D" id="1.20.1440.60">
    <property type="entry name" value="23S rRNA-intervening sequence"/>
    <property type="match status" value="1"/>
</dbReference>
<dbReference type="RefSeq" id="WP_111154049.1">
    <property type="nucleotide sequence ID" value="NZ_BJXX01000056.1"/>
</dbReference>
<protein>
    <recommendedName>
        <fullName evidence="1">bAvd-like domain-containing protein</fullName>
    </recommendedName>
</protein>
<dbReference type="InterPro" id="IPR012657">
    <property type="entry name" value="23S_rRNA-intervening_sequence"/>
</dbReference>
<dbReference type="InterPro" id="IPR036583">
    <property type="entry name" value="23S_rRNA_IVS_sf"/>
</dbReference>
<gene>
    <name evidence="2" type="ORF">ADA01nite_13300</name>
</gene>
<dbReference type="Pfam" id="PF22296">
    <property type="entry name" value="bAvd"/>
    <property type="match status" value="1"/>
</dbReference>
<organism evidence="2 3">
    <name type="scientific">Aneurinibacillus danicus</name>
    <dbReference type="NCBI Taxonomy" id="267746"/>
    <lineage>
        <taxon>Bacteria</taxon>
        <taxon>Bacillati</taxon>
        <taxon>Bacillota</taxon>
        <taxon>Bacilli</taxon>
        <taxon>Bacillales</taxon>
        <taxon>Paenibacillaceae</taxon>
        <taxon>Aneurinibacillus group</taxon>
        <taxon>Aneurinibacillus</taxon>
    </lineage>
</organism>
<accession>A0A511V4M5</accession>
<keyword evidence="3" id="KW-1185">Reference proteome</keyword>
<evidence type="ECO:0000313" key="3">
    <source>
        <dbReference type="Proteomes" id="UP000321157"/>
    </source>
</evidence>
<evidence type="ECO:0000313" key="2">
    <source>
        <dbReference type="EMBL" id="GEN33870.1"/>
    </source>
</evidence>